<gene>
    <name evidence="3" type="ORF">GCM10022399_11770</name>
</gene>
<accession>A0ABP7CZ99</accession>
<protein>
    <recommendedName>
        <fullName evidence="2">Fibronectin type-III domain-containing protein</fullName>
    </recommendedName>
</protein>
<proteinExistence type="predicted"/>
<dbReference type="Gene3D" id="2.60.40.10">
    <property type="entry name" value="Immunoglobulins"/>
    <property type="match status" value="1"/>
</dbReference>
<feature type="domain" description="Fibronectin type-III" evidence="2">
    <location>
        <begin position="657"/>
        <end position="767"/>
    </location>
</feature>
<evidence type="ECO:0000256" key="1">
    <source>
        <dbReference type="SAM" id="SignalP"/>
    </source>
</evidence>
<name>A0ABP7CZ99_9MICO</name>
<evidence type="ECO:0000313" key="4">
    <source>
        <dbReference type="Proteomes" id="UP001501468"/>
    </source>
</evidence>
<organism evidence="3 4">
    <name type="scientific">Terrabacter ginsenosidimutans</name>
    <dbReference type="NCBI Taxonomy" id="490575"/>
    <lineage>
        <taxon>Bacteria</taxon>
        <taxon>Bacillati</taxon>
        <taxon>Actinomycetota</taxon>
        <taxon>Actinomycetes</taxon>
        <taxon>Micrococcales</taxon>
        <taxon>Intrasporangiaceae</taxon>
        <taxon>Terrabacter</taxon>
    </lineage>
</organism>
<dbReference type="PROSITE" id="PS50853">
    <property type="entry name" value="FN3"/>
    <property type="match status" value="1"/>
</dbReference>
<keyword evidence="1" id="KW-0732">Signal</keyword>
<evidence type="ECO:0000259" key="2">
    <source>
        <dbReference type="PROSITE" id="PS50853"/>
    </source>
</evidence>
<evidence type="ECO:0000313" key="3">
    <source>
        <dbReference type="EMBL" id="GAA3696938.1"/>
    </source>
</evidence>
<dbReference type="RefSeq" id="WP_344942878.1">
    <property type="nucleotide sequence ID" value="NZ_BAABDC010000001.1"/>
</dbReference>
<keyword evidence="4" id="KW-1185">Reference proteome</keyword>
<reference evidence="4" key="1">
    <citation type="journal article" date="2019" name="Int. J. Syst. Evol. Microbiol.">
        <title>The Global Catalogue of Microorganisms (GCM) 10K type strain sequencing project: providing services to taxonomists for standard genome sequencing and annotation.</title>
        <authorList>
            <consortium name="The Broad Institute Genomics Platform"/>
            <consortium name="The Broad Institute Genome Sequencing Center for Infectious Disease"/>
            <person name="Wu L."/>
            <person name="Ma J."/>
        </authorList>
    </citation>
    <scope>NUCLEOTIDE SEQUENCE [LARGE SCALE GENOMIC DNA]</scope>
    <source>
        <strain evidence="4">JCM 17125</strain>
    </source>
</reference>
<dbReference type="Proteomes" id="UP001501468">
    <property type="component" value="Unassembled WGS sequence"/>
</dbReference>
<sequence length="1087" mass="112364">MSGSLVLGRVLRSTVVASLLSVSVFAAQPALALDVDPAVSAGRQLPLLPQAAPYQPFLDAGAPGYVAYDLHQVDEYETSSQLTIRRTSDGSAVRTVTWTGTPSPQLSPGGLVSVSPISADPSRRVVVSDIETGATTWTVDVPSDEDLVGAGATWVLSAQGPADARQAVLRRPGHDPLALSGVVMSNGRIDTAANASTLVIHNQNLVWSVDLASGDSHLIADSAGASDKLVVTPRRVFVIDEYAYPVTASWADVDGSNAGHVEMAMDGTSVTRGWVGFGDRLAAFQIESGDTADSAHLEPVDLATGTRQPAVAVKVGKFTSDGAGVAVITLGDTATGRVATVTDDGQPLHEVTALPVIGRLTSSLGLSGGNVFAGFGWAYDSGTGPVARAAVDGSGSWSTSMAAGDKPVSGGLLSARGDVVLTQTSTGSATETYRVTWPGGYRDLYSTPGGWTLSHGGQVLVRGDGMLADAKSGHPFRIMTPGTRYVVDGRTLWQGPDAQGILTSTDLDGVSPSRTVASGLKDCGGPDLQVAGRFALFYCVDSYMAVDLHGVLAPQAVPWPRGSAQSLAQLGNGYVAWVQWVDEPTVEKFAVATVYDLGPGHGARQYGPLHGKTYLPYPMIAVDDAGGARLAYADTALQPRVVDLDWLTRAAWKDTVAPTLVTITGSPRASGSVVKASWTATDSANDATRIPSGVATYDVRYQQGPVGGPYAAWLQPAGLQGLTAPTASVTGLSGRDTCLSVRATDNAGNTSAWSAPRCTATDVTAPKLTSTGGTARTAPTRQVTISSVFTDPAFTSTVGGSGVGTYDVRYQQAAKVGATFGSWTYPRMWQSSAAATQTLTANPGVDTCFQVRARDKVGNLSGWSASRCSAVDAAAPSITAASTGTLVVNATKSSPVTFSYKAADNTGVASYDVGYRYAPPRGALGALTRPATWQATTASSQKLTVAPGGEVCFVVRARDRVGNTSAWSGARCSVVPYDDRALAGTKVSRITNNRALTGTVSRLNGSGAALSIGSQRGSRIAVVVLRGPSQGIVDVYAGSHKVGRVNLSSTTWHRDVVLLPTYAFAGTITIRSVSSALSLIDALGVVR</sequence>
<comment type="caution">
    <text evidence="3">The sequence shown here is derived from an EMBL/GenBank/DDBJ whole genome shotgun (WGS) entry which is preliminary data.</text>
</comment>
<dbReference type="InterPro" id="IPR003961">
    <property type="entry name" value="FN3_dom"/>
</dbReference>
<feature type="signal peptide" evidence="1">
    <location>
        <begin position="1"/>
        <end position="32"/>
    </location>
</feature>
<feature type="chain" id="PRO_5047359296" description="Fibronectin type-III domain-containing protein" evidence="1">
    <location>
        <begin position="33"/>
        <end position="1087"/>
    </location>
</feature>
<dbReference type="EMBL" id="BAABDC010000001">
    <property type="protein sequence ID" value="GAA3696938.1"/>
    <property type="molecule type" value="Genomic_DNA"/>
</dbReference>
<dbReference type="InterPro" id="IPR013783">
    <property type="entry name" value="Ig-like_fold"/>
</dbReference>